<organism evidence="6 7">
    <name type="scientific">Rubripirellula tenax</name>
    <dbReference type="NCBI Taxonomy" id="2528015"/>
    <lineage>
        <taxon>Bacteria</taxon>
        <taxon>Pseudomonadati</taxon>
        <taxon>Planctomycetota</taxon>
        <taxon>Planctomycetia</taxon>
        <taxon>Pirellulales</taxon>
        <taxon>Pirellulaceae</taxon>
        <taxon>Rubripirellula</taxon>
    </lineage>
</organism>
<evidence type="ECO:0000259" key="5">
    <source>
        <dbReference type="PROSITE" id="PS50109"/>
    </source>
</evidence>
<evidence type="ECO:0000313" key="6">
    <source>
        <dbReference type="EMBL" id="TWU58419.1"/>
    </source>
</evidence>
<dbReference type="InterPro" id="IPR003594">
    <property type="entry name" value="HATPase_dom"/>
</dbReference>
<comment type="catalytic activity">
    <reaction evidence="1">
        <text>ATP + protein L-histidine = ADP + protein N-phospho-L-histidine.</text>
        <dbReference type="EC" id="2.7.13.3"/>
    </reaction>
</comment>
<dbReference type="InterPro" id="IPR005467">
    <property type="entry name" value="His_kinase_dom"/>
</dbReference>
<feature type="domain" description="Histidine kinase" evidence="5">
    <location>
        <begin position="240"/>
        <end position="451"/>
    </location>
</feature>
<dbReference type="InterPro" id="IPR036890">
    <property type="entry name" value="HATPase_C_sf"/>
</dbReference>
<evidence type="ECO:0000256" key="4">
    <source>
        <dbReference type="SAM" id="Phobius"/>
    </source>
</evidence>
<accession>A0A5C6FFK8</accession>
<dbReference type="SUPFAM" id="SSF55874">
    <property type="entry name" value="ATPase domain of HSP90 chaperone/DNA topoisomerase II/histidine kinase"/>
    <property type="match status" value="1"/>
</dbReference>
<keyword evidence="7" id="KW-1185">Reference proteome</keyword>
<feature type="transmembrane region" description="Helical" evidence="4">
    <location>
        <begin position="187"/>
        <end position="205"/>
    </location>
</feature>
<dbReference type="EC" id="2.7.13.3" evidence="2"/>
<comment type="caution">
    <text evidence="6">The sequence shown here is derived from an EMBL/GenBank/DDBJ whole genome shotgun (WGS) entry which is preliminary data.</text>
</comment>
<dbReference type="EMBL" id="SJPW01000002">
    <property type="protein sequence ID" value="TWU58419.1"/>
    <property type="molecule type" value="Genomic_DNA"/>
</dbReference>
<dbReference type="SUPFAM" id="SSF47384">
    <property type="entry name" value="Homodimeric domain of signal transducing histidine kinase"/>
    <property type="match status" value="1"/>
</dbReference>
<feature type="transmembrane region" description="Helical" evidence="4">
    <location>
        <begin position="150"/>
        <end position="167"/>
    </location>
</feature>
<reference evidence="6 7" key="1">
    <citation type="submission" date="2019-02" db="EMBL/GenBank/DDBJ databases">
        <title>Deep-cultivation of Planctomycetes and their phenomic and genomic characterization uncovers novel biology.</title>
        <authorList>
            <person name="Wiegand S."/>
            <person name="Jogler M."/>
            <person name="Boedeker C."/>
            <person name="Pinto D."/>
            <person name="Vollmers J."/>
            <person name="Rivas-Marin E."/>
            <person name="Kohn T."/>
            <person name="Peeters S.H."/>
            <person name="Heuer A."/>
            <person name="Rast P."/>
            <person name="Oberbeckmann S."/>
            <person name="Bunk B."/>
            <person name="Jeske O."/>
            <person name="Meyerdierks A."/>
            <person name="Storesund J.E."/>
            <person name="Kallscheuer N."/>
            <person name="Luecker S."/>
            <person name="Lage O.M."/>
            <person name="Pohl T."/>
            <person name="Merkel B.J."/>
            <person name="Hornburger P."/>
            <person name="Mueller R.-W."/>
            <person name="Bruemmer F."/>
            <person name="Labrenz M."/>
            <person name="Spormann A.M."/>
            <person name="Op Den Camp H."/>
            <person name="Overmann J."/>
            <person name="Amann R."/>
            <person name="Jetten M.S.M."/>
            <person name="Mascher T."/>
            <person name="Medema M.H."/>
            <person name="Devos D.P."/>
            <person name="Kaster A.-K."/>
            <person name="Ovreas L."/>
            <person name="Rohde M."/>
            <person name="Galperin M.Y."/>
            <person name="Jogler C."/>
        </authorList>
    </citation>
    <scope>NUCLEOTIDE SEQUENCE [LARGE SCALE GENOMIC DNA]</scope>
    <source>
        <strain evidence="6 7">Poly51</strain>
    </source>
</reference>
<protein>
    <recommendedName>
        <fullName evidence="2">histidine kinase</fullName>
        <ecNumber evidence="2">2.7.13.3</ecNumber>
    </recommendedName>
</protein>
<keyword evidence="6" id="KW-0808">Transferase</keyword>
<name>A0A5C6FFK8_9BACT</name>
<keyword evidence="4" id="KW-1133">Transmembrane helix</keyword>
<evidence type="ECO:0000256" key="3">
    <source>
        <dbReference type="ARBA" id="ARBA00022553"/>
    </source>
</evidence>
<dbReference type="InterPro" id="IPR004358">
    <property type="entry name" value="Sig_transdc_His_kin-like_C"/>
</dbReference>
<evidence type="ECO:0000256" key="1">
    <source>
        <dbReference type="ARBA" id="ARBA00000085"/>
    </source>
</evidence>
<dbReference type="PANTHER" id="PTHR43065">
    <property type="entry name" value="SENSOR HISTIDINE KINASE"/>
    <property type="match status" value="1"/>
</dbReference>
<dbReference type="CDD" id="cd00082">
    <property type="entry name" value="HisKA"/>
    <property type="match status" value="1"/>
</dbReference>
<keyword evidence="6" id="KW-0418">Kinase</keyword>
<dbReference type="PROSITE" id="PS50109">
    <property type="entry name" value="HIS_KIN"/>
    <property type="match status" value="1"/>
</dbReference>
<dbReference type="Pfam" id="PF25323">
    <property type="entry name" value="6TM_PilS"/>
    <property type="match status" value="1"/>
</dbReference>
<feature type="transmembrane region" description="Helical" evidence="4">
    <location>
        <begin position="55"/>
        <end position="75"/>
    </location>
</feature>
<sequence length="474" mass="51239">MMRSSRDTLSIPLIAPAPLGSSKWLLHLRSFAVAGQLATILATQLLTSIALPFTWLIALVGLTAVTNAMYAWWLIHHDHGEKFSPNGLSPIPYADHESGLRHGVALTLMLLDLVTLTAMLYLSGGAGNPFSFFYFVNLAVGGVMIRPRAAWSMAATAIAGYTFLLFLSRPIDGFGSATSNALSLNSLGLMFAFSTCATVVTYFVTRTAGQLKERERQLLRAQADQAASHRLESLTTLAAGAAHELATPLSTIDVIVRELSRHLEGCEKPETVDTDLRLIDGQLEMCRQILQRMRSAAGDSTTPNWDHTTVGDLIDTVLDGIRDPHRVDVLDGTDAVEGTPLWVPQEAVAQAVRNLIHNGLDASGDAGRVRLEPRLIGDQLQLSVIDTGHGMTPEVLDRASDPFFTTKEPGRGIGLGLFLTRNVISQLGGDLRFRSGPGAGTEAVVTIPLDNPRREFQSLGNYDLPIGDEVVNTR</sequence>
<dbReference type="PRINTS" id="PR00344">
    <property type="entry name" value="BCTRLSENSOR"/>
</dbReference>
<keyword evidence="4" id="KW-0812">Transmembrane</keyword>
<dbReference type="AlphaFoldDB" id="A0A5C6FFK8"/>
<dbReference type="SMART" id="SM00387">
    <property type="entry name" value="HATPase_c"/>
    <property type="match status" value="1"/>
</dbReference>
<gene>
    <name evidence="6" type="primary">regB</name>
    <name evidence="6" type="ORF">Poly51_11970</name>
</gene>
<dbReference type="Gene3D" id="3.30.565.10">
    <property type="entry name" value="Histidine kinase-like ATPase, C-terminal domain"/>
    <property type="match status" value="1"/>
</dbReference>
<dbReference type="Proteomes" id="UP000318288">
    <property type="component" value="Unassembled WGS sequence"/>
</dbReference>
<evidence type="ECO:0000256" key="2">
    <source>
        <dbReference type="ARBA" id="ARBA00012438"/>
    </source>
</evidence>
<dbReference type="PANTHER" id="PTHR43065:SF42">
    <property type="entry name" value="TWO-COMPONENT SENSOR PPRA"/>
    <property type="match status" value="1"/>
</dbReference>
<dbReference type="Gene3D" id="1.10.287.130">
    <property type="match status" value="1"/>
</dbReference>
<keyword evidence="3" id="KW-0597">Phosphoprotein</keyword>
<keyword evidence="4" id="KW-0472">Membrane</keyword>
<proteinExistence type="predicted"/>
<dbReference type="InterPro" id="IPR003661">
    <property type="entry name" value="HisK_dim/P_dom"/>
</dbReference>
<evidence type="ECO:0000313" key="7">
    <source>
        <dbReference type="Proteomes" id="UP000318288"/>
    </source>
</evidence>
<dbReference type="Pfam" id="PF02518">
    <property type="entry name" value="HATPase_c"/>
    <property type="match status" value="1"/>
</dbReference>
<dbReference type="InterPro" id="IPR036097">
    <property type="entry name" value="HisK_dim/P_sf"/>
</dbReference>
<dbReference type="GO" id="GO:0000155">
    <property type="term" value="F:phosphorelay sensor kinase activity"/>
    <property type="evidence" value="ECO:0007669"/>
    <property type="project" value="InterPro"/>
</dbReference>